<dbReference type="PANTHER" id="PTHR38765:SF1">
    <property type="entry name" value="DUF484 DOMAIN-CONTAINING PROTEIN"/>
    <property type="match status" value="1"/>
</dbReference>
<name>A0A451G568_9GAMM</name>
<protein>
    <submittedName>
        <fullName evidence="1">DUF484 family protein</fullName>
    </submittedName>
</protein>
<dbReference type="AlphaFoldDB" id="A0A451G568"/>
<dbReference type="SUPFAM" id="SSF55781">
    <property type="entry name" value="GAF domain-like"/>
    <property type="match status" value="1"/>
</dbReference>
<sequence length="223" mass="25520">MSSLLNDIHAEDVANYLNRNREFFHVFPNLLNELSIPHPKSGQEVSLLERQVFQLREQRDSLQVEVDTLKDIAGENGVLLHKVYDFSYALMATETEQAAVDEVYRVMHELFEVEEVTMISWDVPKQIVNGLHQLGFSQAWSNSLKETLQPNKPVCGLLEDTWQRGLFHTDQPMQSVCVIPLGRDRVWGALALGATTDRFSPELGTYFLKVMGQMVTARLQRLF</sequence>
<accession>A0A451G568</accession>
<gene>
    <name evidence="1" type="ORF">EPV75_02660</name>
</gene>
<organism evidence="1 2">
    <name type="scientific">Hydrogenovibrio thermophilus</name>
    <dbReference type="NCBI Taxonomy" id="265883"/>
    <lineage>
        <taxon>Bacteria</taxon>
        <taxon>Pseudomonadati</taxon>
        <taxon>Pseudomonadota</taxon>
        <taxon>Gammaproteobacteria</taxon>
        <taxon>Thiotrichales</taxon>
        <taxon>Piscirickettsiaceae</taxon>
        <taxon>Hydrogenovibrio</taxon>
    </lineage>
</organism>
<dbReference type="InterPro" id="IPR029016">
    <property type="entry name" value="GAF-like_dom_sf"/>
</dbReference>
<dbReference type="PANTHER" id="PTHR38765">
    <property type="entry name" value="DUF484 DOMAIN-CONTAINING PROTEIN"/>
    <property type="match status" value="1"/>
</dbReference>
<dbReference type="Pfam" id="PF04340">
    <property type="entry name" value="DUF484"/>
    <property type="match status" value="1"/>
</dbReference>
<keyword evidence="2" id="KW-1185">Reference proteome</keyword>
<evidence type="ECO:0000313" key="1">
    <source>
        <dbReference type="EMBL" id="QAB14644.1"/>
    </source>
</evidence>
<dbReference type="Gene3D" id="3.30.450.40">
    <property type="match status" value="1"/>
</dbReference>
<reference evidence="1 2" key="1">
    <citation type="journal article" date="2018" name="Environ. Microbiol.">
        <title>Genomes of ubiquitous marine and hypersaline Hydrogenovibrio, Thiomicrorhabdus and Thiomicrospira spp. encode a diversity of mechanisms to sustain chemolithoautotrophy in heterogeneous environments.</title>
        <authorList>
            <person name="Scott K.M."/>
            <person name="Williams J."/>
            <person name="Porter C.M.B."/>
            <person name="Russel S."/>
            <person name="Harmer T.L."/>
            <person name="Paul J.H."/>
            <person name="Antonen K.M."/>
            <person name="Bridges M.K."/>
            <person name="Camper G.J."/>
            <person name="Campla C.K."/>
            <person name="Casella L.G."/>
            <person name="Chase E."/>
            <person name="Conrad J.W."/>
            <person name="Cruz M.C."/>
            <person name="Dunlap D.S."/>
            <person name="Duran L."/>
            <person name="Fahsbender E.M."/>
            <person name="Goldsmith D.B."/>
            <person name="Keeley R.F."/>
            <person name="Kondoff M.R."/>
            <person name="Kussy B.I."/>
            <person name="Lane M.K."/>
            <person name="Lawler S."/>
            <person name="Leigh B.A."/>
            <person name="Lewis C."/>
            <person name="Lostal L.M."/>
            <person name="Marking D."/>
            <person name="Mancera P.A."/>
            <person name="McClenthan E.C."/>
            <person name="McIntyre E.A."/>
            <person name="Mine J.A."/>
            <person name="Modi S."/>
            <person name="Moore B.D."/>
            <person name="Morgan W.A."/>
            <person name="Nelson K.M."/>
            <person name="Nguyen K.N."/>
            <person name="Ogburn N."/>
            <person name="Parrino D.G."/>
            <person name="Pedapudi A.D."/>
            <person name="Pelham R.P."/>
            <person name="Preece A.M."/>
            <person name="Rampersad E.A."/>
            <person name="Richardson J.C."/>
            <person name="Rodgers C.M."/>
            <person name="Schaffer B.L."/>
            <person name="Sheridan N.E."/>
            <person name="Solone M.R."/>
            <person name="Staley Z.R."/>
            <person name="Tabuchi M."/>
            <person name="Waide R.J."/>
            <person name="Wanjugi P.W."/>
            <person name="Young S."/>
            <person name="Clum A."/>
            <person name="Daum C."/>
            <person name="Huntemann M."/>
            <person name="Ivanova N."/>
            <person name="Kyrpides N."/>
            <person name="Mikhailova N."/>
            <person name="Palaniappan K."/>
            <person name="Pillay M."/>
            <person name="Reddy T.B.K."/>
            <person name="Shapiro N."/>
            <person name="Stamatis D."/>
            <person name="Varghese N."/>
            <person name="Woyke T."/>
            <person name="Boden R."/>
            <person name="Freyermuth S.K."/>
            <person name="Kerfeld C.A."/>
        </authorList>
    </citation>
    <scope>NUCLEOTIDE SEQUENCE [LARGE SCALE GENOMIC DNA]</scope>
    <source>
        <strain evidence="1 2">JR-2</strain>
    </source>
</reference>
<evidence type="ECO:0000313" key="2">
    <source>
        <dbReference type="Proteomes" id="UP000285478"/>
    </source>
</evidence>
<proteinExistence type="predicted"/>
<dbReference type="KEGG" id="htr:EPV75_02660"/>
<dbReference type="EMBL" id="CP035033">
    <property type="protein sequence ID" value="QAB14644.1"/>
    <property type="molecule type" value="Genomic_DNA"/>
</dbReference>
<dbReference type="RefSeq" id="WP_068647433.1">
    <property type="nucleotide sequence ID" value="NZ_CP035033.1"/>
</dbReference>
<dbReference type="Proteomes" id="UP000285478">
    <property type="component" value="Chromosome"/>
</dbReference>
<dbReference type="InterPro" id="IPR007435">
    <property type="entry name" value="DUF484"/>
</dbReference>